<dbReference type="GeneTree" id="ENSGT00940000155771"/>
<dbReference type="Pfam" id="PF07303">
    <property type="entry name" value="Occludin_ELL"/>
    <property type="match status" value="1"/>
</dbReference>
<accession>A0A670ZFI4</accession>
<dbReference type="InterPro" id="IPR031176">
    <property type="entry name" value="ELL/occludin"/>
</dbReference>
<comment type="similarity">
    <text evidence="1 2">Belongs to the ELL/occludin family.</text>
</comment>
<reference evidence="4" key="1">
    <citation type="submission" date="2025-08" db="UniProtKB">
        <authorList>
            <consortium name="Ensembl"/>
        </authorList>
    </citation>
    <scope>IDENTIFICATION</scope>
</reference>
<dbReference type="Proteomes" id="UP000472273">
    <property type="component" value="Unplaced"/>
</dbReference>
<dbReference type="Ensembl" id="ENSPTXT00000021303.1">
    <property type="protein sequence ID" value="ENSPTXP00000020671.1"/>
    <property type="gene ID" value="ENSPTXG00000014259.1"/>
</dbReference>
<dbReference type="PROSITE" id="PS51980">
    <property type="entry name" value="OCEL"/>
    <property type="match status" value="1"/>
</dbReference>
<organism evidence="4 5">
    <name type="scientific">Pseudonaja textilis</name>
    <name type="common">Eastern brown snake</name>
    <dbReference type="NCBI Taxonomy" id="8673"/>
    <lineage>
        <taxon>Eukaryota</taxon>
        <taxon>Metazoa</taxon>
        <taxon>Chordata</taxon>
        <taxon>Craniata</taxon>
        <taxon>Vertebrata</taxon>
        <taxon>Euteleostomi</taxon>
        <taxon>Lepidosauria</taxon>
        <taxon>Squamata</taxon>
        <taxon>Bifurcata</taxon>
        <taxon>Unidentata</taxon>
        <taxon>Episquamata</taxon>
        <taxon>Toxicofera</taxon>
        <taxon>Serpentes</taxon>
        <taxon>Colubroidea</taxon>
        <taxon>Elapidae</taxon>
        <taxon>Hydrophiinae</taxon>
        <taxon>Pseudonaja</taxon>
    </lineage>
</organism>
<dbReference type="SUPFAM" id="SSF144292">
    <property type="entry name" value="occludin/ELL-like"/>
    <property type="match status" value="1"/>
</dbReference>
<dbReference type="GO" id="GO:0070830">
    <property type="term" value="P:bicellular tight junction assembly"/>
    <property type="evidence" value="ECO:0007669"/>
    <property type="project" value="TreeGrafter"/>
</dbReference>
<dbReference type="PANTHER" id="PTHR23288:SF15">
    <property type="entry name" value="OCCLUDIN_ELL DOMAIN-CONTAINING PROTEIN 1"/>
    <property type="match status" value="1"/>
</dbReference>
<evidence type="ECO:0000313" key="5">
    <source>
        <dbReference type="Proteomes" id="UP000472273"/>
    </source>
</evidence>
<dbReference type="GO" id="GO:0016324">
    <property type="term" value="C:apical plasma membrane"/>
    <property type="evidence" value="ECO:0007669"/>
    <property type="project" value="TreeGrafter"/>
</dbReference>
<reference evidence="4" key="2">
    <citation type="submission" date="2025-09" db="UniProtKB">
        <authorList>
            <consortium name="Ensembl"/>
        </authorList>
    </citation>
    <scope>IDENTIFICATION</scope>
</reference>
<dbReference type="PANTHER" id="PTHR23288">
    <property type="entry name" value="OCCLUDIN AND RNA POLYMERASE II ELONGATION FACTOR ELL"/>
    <property type="match status" value="1"/>
</dbReference>
<evidence type="ECO:0000256" key="2">
    <source>
        <dbReference type="PROSITE-ProRule" id="PRU01324"/>
    </source>
</evidence>
<evidence type="ECO:0000256" key="1">
    <source>
        <dbReference type="ARBA" id="ARBA00009171"/>
    </source>
</evidence>
<dbReference type="Gene3D" id="6.10.140.340">
    <property type="match status" value="1"/>
</dbReference>
<dbReference type="GO" id="GO:0031410">
    <property type="term" value="C:cytoplasmic vesicle"/>
    <property type="evidence" value="ECO:0007669"/>
    <property type="project" value="TreeGrafter"/>
</dbReference>
<keyword evidence="5" id="KW-1185">Reference proteome</keyword>
<dbReference type="GO" id="GO:0005923">
    <property type="term" value="C:bicellular tight junction"/>
    <property type="evidence" value="ECO:0007669"/>
    <property type="project" value="TreeGrafter"/>
</dbReference>
<sequence>MTYQVPSSSVHLHLICNCRTAVSLSKTGAVFPLTLSREKYTAIFKDQYVEYQALLREIHARRQRFQELEALMSRLPVRPQSKEEQSRLSAVWRAYRGKKEDPSFLEKQERCDYLRKKLSHLKAQIQTFDADWSEPSVAL</sequence>
<dbReference type="AlphaFoldDB" id="A0A670ZFI4"/>
<protein>
    <recommendedName>
        <fullName evidence="3">OCEL domain-containing protein</fullName>
    </recommendedName>
</protein>
<name>A0A670ZFI4_PSETE</name>
<feature type="domain" description="OCEL" evidence="3">
    <location>
        <begin position="22"/>
        <end position="133"/>
    </location>
</feature>
<dbReference type="InterPro" id="IPR010844">
    <property type="entry name" value="Occludin_ELL"/>
</dbReference>
<proteinExistence type="inferred from homology"/>
<evidence type="ECO:0000313" key="4">
    <source>
        <dbReference type="Ensembl" id="ENSPTXP00000020671.1"/>
    </source>
</evidence>
<evidence type="ECO:0000259" key="3">
    <source>
        <dbReference type="PROSITE" id="PS51980"/>
    </source>
</evidence>